<accession>C2EL82</accession>
<dbReference type="AlphaFoldDB" id="C2EL82"/>
<evidence type="ECO:0000313" key="2">
    <source>
        <dbReference type="Proteomes" id="UP000005583"/>
    </source>
</evidence>
<organism evidence="1 2">
    <name type="scientific">Lactobacillus ultunensis DSM 16047</name>
    <dbReference type="NCBI Taxonomy" id="525365"/>
    <lineage>
        <taxon>Bacteria</taxon>
        <taxon>Bacillati</taxon>
        <taxon>Bacillota</taxon>
        <taxon>Bacilli</taxon>
        <taxon>Lactobacillales</taxon>
        <taxon>Lactobacillaceae</taxon>
        <taxon>Lactobacillus</taxon>
    </lineage>
</organism>
<comment type="caution">
    <text evidence="1">The sequence shown here is derived from an EMBL/GenBank/DDBJ whole genome shotgun (WGS) entry which is preliminary data.</text>
</comment>
<dbReference type="Proteomes" id="UP000005583">
    <property type="component" value="Unassembled WGS sequence"/>
</dbReference>
<evidence type="ECO:0000313" key="1">
    <source>
        <dbReference type="EMBL" id="EEJ72732.1"/>
    </source>
</evidence>
<dbReference type="HOGENOM" id="CLU_3201458_0_0_9"/>
<sequence length="45" mass="5097">MRIGLGSKKVNIESLTNKRMGTCKTFMGGYTKVDYLISTKVFYCL</sequence>
<dbReference type="EMBL" id="ACGU01000016">
    <property type="protein sequence ID" value="EEJ72732.1"/>
    <property type="molecule type" value="Genomic_DNA"/>
</dbReference>
<reference evidence="1 2" key="1">
    <citation type="submission" date="2009-01" db="EMBL/GenBank/DDBJ databases">
        <authorList>
            <person name="Qin X."/>
            <person name="Bachman B."/>
            <person name="Battles P."/>
            <person name="Bell A."/>
            <person name="Bess C."/>
            <person name="Bickham C."/>
            <person name="Chaboub L."/>
            <person name="Chen D."/>
            <person name="Coyle M."/>
            <person name="Deiros D.R."/>
            <person name="Dinh H."/>
            <person name="Forbes L."/>
            <person name="Fowler G."/>
            <person name="Francisco L."/>
            <person name="Fu Q."/>
            <person name="Gubbala S."/>
            <person name="Hale W."/>
            <person name="Han Y."/>
            <person name="Hemphill L."/>
            <person name="Highlander S.K."/>
            <person name="Hirani K."/>
            <person name="Hogues M."/>
            <person name="Jackson L."/>
            <person name="Jakkamsetti A."/>
            <person name="Javaid M."/>
            <person name="Jiang H."/>
            <person name="Korchina V."/>
            <person name="Kovar C."/>
            <person name="Lara F."/>
            <person name="Lee S."/>
            <person name="Mata R."/>
            <person name="Mathew T."/>
            <person name="Moen C."/>
            <person name="Morales K."/>
            <person name="Munidasa M."/>
            <person name="Nazareth L."/>
            <person name="Ngo R."/>
            <person name="Nguyen L."/>
            <person name="Okwuonu G."/>
            <person name="Ongeri F."/>
            <person name="Patil S."/>
            <person name="Petrosino J."/>
            <person name="Pham C."/>
            <person name="Pham P."/>
            <person name="Pu L.-L."/>
            <person name="Puazo M."/>
            <person name="Raj R."/>
            <person name="Reid J."/>
            <person name="Rouhana J."/>
            <person name="Saada N."/>
            <person name="Shang Y."/>
            <person name="Simmons D."/>
            <person name="Thornton R."/>
            <person name="Warren J."/>
            <person name="Weissenberger G."/>
            <person name="Zhang J."/>
            <person name="Zhang L."/>
            <person name="Zhou C."/>
            <person name="Zhu D."/>
            <person name="Muzny D."/>
            <person name="Worley K."/>
            <person name="Gibbs R."/>
        </authorList>
    </citation>
    <scope>NUCLEOTIDE SEQUENCE [LARGE SCALE GENOMIC DNA]</scope>
    <source>
        <strain evidence="1 2">DSM 16047</strain>
    </source>
</reference>
<name>C2EL82_9LACO</name>
<proteinExistence type="predicted"/>
<gene>
    <name evidence="1" type="ORF">HMPREF0548_0428</name>
</gene>
<protein>
    <submittedName>
        <fullName evidence="1">Uncharacterized protein</fullName>
    </submittedName>
</protein>
<keyword evidence="2" id="KW-1185">Reference proteome</keyword>